<evidence type="ECO:0000313" key="2">
    <source>
        <dbReference type="EMBL" id="RKO87140.1"/>
    </source>
</evidence>
<keyword evidence="3" id="KW-1185">Reference proteome</keyword>
<dbReference type="InterPro" id="IPR045247">
    <property type="entry name" value="Oye-like"/>
</dbReference>
<dbReference type="EMBL" id="KZ997646">
    <property type="protein sequence ID" value="RKO87140.1"/>
    <property type="molecule type" value="Genomic_DNA"/>
</dbReference>
<dbReference type="PANTHER" id="PTHR22893">
    <property type="entry name" value="NADH OXIDOREDUCTASE-RELATED"/>
    <property type="match status" value="1"/>
</dbReference>
<dbReference type="InterPro" id="IPR001155">
    <property type="entry name" value="OxRdtase_FMN_N"/>
</dbReference>
<protein>
    <recommendedName>
        <fullName evidence="1">NADH:flavin oxidoreductase/NADH oxidase N-terminal domain-containing protein</fullName>
    </recommendedName>
</protein>
<evidence type="ECO:0000259" key="1">
    <source>
        <dbReference type="Pfam" id="PF00724"/>
    </source>
</evidence>
<organism evidence="2 3">
    <name type="scientific">Blyttiomyces helicus</name>
    <dbReference type="NCBI Taxonomy" id="388810"/>
    <lineage>
        <taxon>Eukaryota</taxon>
        <taxon>Fungi</taxon>
        <taxon>Fungi incertae sedis</taxon>
        <taxon>Chytridiomycota</taxon>
        <taxon>Chytridiomycota incertae sedis</taxon>
        <taxon>Chytridiomycetes</taxon>
        <taxon>Chytridiomycetes incertae sedis</taxon>
        <taxon>Blyttiomyces</taxon>
    </lineage>
</organism>
<dbReference type="OrthoDB" id="276546at2759"/>
<reference evidence="3" key="1">
    <citation type="journal article" date="2018" name="Nat. Microbiol.">
        <title>Leveraging single-cell genomics to expand the fungal tree of life.</title>
        <authorList>
            <person name="Ahrendt S.R."/>
            <person name="Quandt C.A."/>
            <person name="Ciobanu D."/>
            <person name="Clum A."/>
            <person name="Salamov A."/>
            <person name="Andreopoulos B."/>
            <person name="Cheng J.F."/>
            <person name="Woyke T."/>
            <person name="Pelin A."/>
            <person name="Henrissat B."/>
            <person name="Reynolds N.K."/>
            <person name="Benny G.L."/>
            <person name="Smith M.E."/>
            <person name="James T.Y."/>
            <person name="Grigoriev I.V."/>
        </authorList>
    </citation>
    <scope>NUCLEOTIDE SEQUENCE [LARGE SCALE GENOMIC DNA]</scope>
</reference>
<accession>A0A4P9W8L4</accession>
<dbReference type="PANTHER" id="PTHR22893:SF91">
    <property type="entry name" value="NADPH DEHYDROGENASE 2-RELATED"/>
    <property type="match status" value="1"/>
</dbReference>
<dbReference type="GO" id="GO:0016491">
    <property type="term" value="F:oxidoreductase activity"/>
    <property type="evidence" value="ECO:0007669"/>
    <property type="project" value="InterPro"/>
</dbReference>
<sequence>GYTTPVAIDDPQHYIDLFRFAAQNARRAGFDGVEIHSASGFLPHQFIDSTANQRTDKWGGSNENRARFPLEAVKAAIEGFGDASRVGIKLSPSGGFNDMGDPEDVLIATYSHLLTELDKLNLAYIQLVRYIPMFDFMHRGTPLDNLKHLRPLVKTAKFFLNGDISSTEAAELVESGAIDAAVFGRPFVSNPDFPHRVLKGQPLAPLNFATLYPSPVDWEAKDTWAKGYTDYAAYEA</sequence>
<feature type="domain" description="NADH:flavin oxidoreductase/NADH oxidase N-terminal" evidence="1">
    <location>
        <begin position="10"/>
        <end position="202"/>
    </location>
</feature>
<feature type="non-terminal residue" evidence="2">
    <location>
        <position position="1"/>
    </location>
</feature>
<evidence type="ECO:0000313" key="3">
    <source>
        <dbReference type="Proteomes" id="UP000269721"/>
    </source>
</evidence>
<dbReference type="SUPFAM" id="SSF51395">
    <property type="entry name" value="FMN-linked oxidoreductases"/>
    <property type="match status" value="1"/>
</dbReference>
<dbReference type="Pfam" id="PF00724">
    <property type="entry name" value="Oxidored_FMN"/>
    <property type="match status" value="1"/>
</dbReference>
<gene>
    <name evidence="2" type="ORF">BDK51DRAFT_16448</name>
</gene>
<dbReference type="GO" id="GO:0010181">
    <property type="term" value="F:FMN binding"/>
    <property type="evidence" value="ECO:0007669"/>
    <property type="project" value="InterPro"/>
</dbReference>
<dbReference type="InterPro" id="IPR013785">
    <property type="entry name" value="Aldolase_TIM"/>
</dbReference>
<dbReference type="AlphaFoldDB" id="A0A4P9W8L4"/>
<proteinExistence type="predicted"/>
<dbReference type="Gene3D" id="3.20.20.70">
    <property type="entry name" value="Aldolase class I"/>
    <property type="match status" value="1"/>
</dbReference>
<dbReference type="Proteomes" id="UP000269721">
    <property type="component" value="Unassembled WGS sequence"/>
</dbReference>
<name>A0A4P9W8L4_9FUNG</name>